<dbReference type="AlphaFoldDB" id="A0A859FB70"/>
<accession>A0A859FB70</accession>
<keyword evidence="1" id="KW-0472">Membrane</keyword>
<reference evidence="3" key="1">
    <citation type="submission" date="2019-07" db="EMBL/GenBank/DDBJ databases">
        <title>Bacillus alkalisoli sp. nov. isolated from saline soil.</title>
        <authorList>
            <person name="Sun J.-Q."/>
            <person name="Xu L."/>
        </authorList>
    </citation>
    <scope>NUCLEOTIDE SEQUENCE [LARGE SCALE GENOMIC DNA]</scope>
    <source>
        <strain evidence="3">M4U3P1</strain>
    </source>
</reference>
<dbReference type="Proteomes" id="UP000318138">
    <property type="component" value="Chromosome"/>
</dbReference>
<dbReference type="EMBL" id="CP041372">
    <property type="protein sequence ID" value="QKS70210.1"/>
    <property type="molecule type" value="Genomic_DNA"/>
</dbReference>
<name>A0A859FB70_9BACI</name>
<gene>
    <name evidence="2" type="ORF">FLK61_25960</name>
</gene>
<proteinExistence type="predicted"/>
<evidence type="ECO:0000256" key="1">
    <source>
        <dbReference type="SAM" id="Phobius"/>
    </source>
</evidence>
<organism evidence="2 3">
    <name type="scientific">Paenalkalicoccus suaedae</name>
    <dbReference type="NCBI Taxonomy" id="2592382"/>
    <lineage>
        <taxon>Bacteria</taxon>
        <taxon>Bacillati</taxon>
        <taxon>Bacillota</taxon>
        <taxon>Bacilli</taxon>
        <taxon>Bacillales</taxon>
        <taxon>Bacillaceae</taxon>
        <taxon>Paenalkalicoccus</taxon>
    </lineage>
</organism>
<protein>
    <submittedName>
        <fullName evidence="2">Uncharacterized protein</fullName>
    </submittedName>
</protein>
<sequence length="66" mass="7175">MNKLLIGNVFVLTGMLLLVIASNISDSTLWLITMSASVFSNILGTIFLSLFLKKTLADKKAVSNSR</sequence>
<evidence type="ECO:0000313" key="3">
    <source>
        <dbReference type="Proteomes" id="UP000318138"/>
    </source>
</evidence>
<keyword evidence="3" id="KW-1185">Reference proteome</keyword>
<dbReference type="KEGG" id="psua:FLK61_25960"/>
<evidence type="ECO:0000313" key="2">
    <source>
        <dbReference type="EMBL" id="QKS70210.1"/>
    </source>
</evidence>
<keyword evidence="1" id="KW-1133">Transmembrane helix</keyword>
<feature type="transmembrane region" description="Helical" evidence="1">
    <location>
        <begin position="5"/>
        <end position="24"/>
    </location>
</feature>
<feature type="transmembrane region" description="Helical" evidence="1">
    <location>
        <begin position="30"/>
        <end position="52"/>
    </location>
</feature>
<dbReference type="RefSeq" id="WP_176008250.1">
    <property type="nucleotide sequence ID" value="NZ_CP041372.2"/>
</dbReference>
<keyword evidence="1" id="KW-0812">Transmembrane</keyword>